<feature type="compositionally biased region" description="Basic and acidic residues" evidence="1">
    <location>
        <begin position="182"/>
        <end position="201"/>
    </location>
</feature>
<dbReference type="KEGG" id="pfp:PFL1_03008"/>
<dbReference type="HOGENOM" id="CLU_600161_0_0_1"/>
<feature type="compositionally biased region" description="Polar residues" evidence="1">
    <location>
        <begin position="1"/>
        <end position="14"/>
    </location>
</feature>
<gene>
    <name evidence="2" type="ORF">PFL1_03008</name>
</gene>
<feature type="compositionally biased region" description="Basic residues" evidence="1">
    <location>
        <begin position="28"/>
        <end position="44"/>
    </location>
</feature>
<feature type="compositionally biased region" description="Polar residues" evidence="1">
    <location>
        <begin position="68"/>
        <end position="87"/>
    </location>
</feature>
<evidence type="ECO:0000313" key="2">
    <source>
        <dbReference type="EMBL" id="EPQ29253.1"/>
    </source>
</evidence>
<feature type="region of interest" description="Disordered" evidence="1">
    <location>
        <begin position="1"/>
        <end position="128"/>
    </location>
</feature>
<feature type="compositionally biased region" description="Basic and acidic residues" evidence="1">
    <location>
        <begin position="317"/>
        <end position="332"/>
    </location>
</feature>
<dbReference type="GeneID" id="19317120"/>
<feature type="region of interest" description="Disordered" evidence="1">
    <location>
        <begin position="163"/>
        <end position="296"/>
    </location>
</feature>
<dbReference type="OrthoDB" id="2553720at2759"/>
<protein>
    <submittedName>
        <fullName evidence="2">Uncharacterized protein</fullName>
    </submittedName>
</protein>
<sequence>MLDRSSSPAPQQLTLVAPMPRRPIALVARRHHHSSSKARAHRISRSGSIDESAQLAPSPASSDKALPSLSQSRYHSTGHSSHPYTRKSTSTPSHNSSTSSPTSTSPYLQDGPLFKSPPKERSSRRRRSLRTAIECLEEAAAAAMSHSLRDDVDNVCADDASMLMDETRSQQASPKVSANARPSHDVERTPTKDRERERRCIDPASTPTATAEFSEPCGDTKDGLTLSPRSPNTQRLRAVHAQLSASTNSSLSTSASPSLSPSRSRSPSTSPSPCPSPSSRARSVSPGRSECSPNPNLLSAWSFYEEDGFSVMSNSRRPSDGSEGKEGDAEAGAKDVGLASHTGSHLLEHRKLGLPLPIPTSPIPRRLTRNPFERFLCVDTDLSVADRAEGGDDSQGRRGTGRRSLDADRNLFLSLTRDHAAARRNFTSPCRLTKSETALGLFHAFDAHNGGDDGDVLMHDGGKASPSPEAGRRYLDRPSVVMDED</sequence>
<feature type="region of interest" description="Disordered" evidence="1">
    <location>
        <begin position="452"/>
        <end position="485"/>
    </location>
</feature>
<feature type="compositionally biased region" description="Low complexity" evidence="1">
    <location>
        <begin position="88"/>
        <end position="106"/>
    </location>
</feature>
<proteinExistence type="predicted"/>
<feature type="compositionally biased region" description="Low complexity" evidence="1">
    <location>
        <begin position="243"/>
        <end position="269"/>
    </location>
</feature>
<dbReference type="EMBL" id="KE361631">
    <property type="protein sequence ID" value="EPQ29253.1"/>
    <property type="molecule type" value="Genomic_DNA"/>
</dbReference>
<reference evidence="2 3" key="1">
    <citation type="journal article" date="2013" name="Plant Cell">
        <title>The transition from a phytopathogenic smut ancestor to an anamorphic biocontrol agent deciphered by comparative whole-genome analysis.</title>
        <authorList>
            <person name="Lefebvre F."/>
            <person name="Joly D.L."/>
            <person name="Labbe C."/>
            <person name="Teichmann B."/>
            <person name="Linning R."/>
            <person name="Belzile F."/>
            <person name="Bakkeren G."/>
            <person name="Belanger R.R."/>
        </authorList>
    </citation>
    <scope>NUCLEOTIDE SEQUENCE [LARGE SCALE GENOMIC DNA]</scope>
    <source>
        <strain evidence="2 3">PF-1</strain>
    </source>
</reference>
<feature type="compositionally biased region" description="Basic and acidic residues" evidence="1">
    <location>
        <begin position="452"/>
        <end position="462"/>
    </location>
</feature>
<feature type="region of interest" description="Disordered" evidence="1">
    <location>
        <begin position="312"/>
        <end position="332"/>
    </location>
</feature>
<dbReference type="AlphaFoldDB" id="A0A061H9E1"/>
<feature type="compositionally biased region" description="Low complexity" evidence="1">
    <location>
        <begin position="277"/>
        <end position="289"/>
    </location>
</feature>
<dbReference type="Proteomes" id="UP000053664">
    <property type="component" value="Unassembled WGS sequence"/>
</dbReference>
<dbReference type="RefSeq" id="XP_007878716.1">
    <property type="nucleotide sequence ID" value="XM_007880525.1"/>
</dbReference>
<accession>A0A061H9E1</accession>
<name>A0A061H9E1_9BASI</name>
<evidence type="ECO:0000313" key="3">
    <source>
        <dbReference type="Proteomes" id="UP000053664"/>
    </source>
</evidence>
<evidence type="ECO:0000256" key="1">
    <source>
        <dbReference type="SAM" id="MobiDB-lite"/>
    </source>
</evidence>
<organism evidence="2 3">
    <name type="scientific">Pseudozyma flocculosa PF-1</name>
    <dbReference type="NCBI Taxonomy" id="1277687"/>
    <lineage>
        <taxon>Eukaryota</taxon>
        <taxon>Fungi</taxon>
        <taxon>Dikarya</taxon>
        <taxon>Basidiomycota</taxon>
        <taxon>Ustilaginomycotina</taxon>
        <taxon>Ustilaginomycetes</taxon>
        <taxon>Ustilaginales</taxon>
        <taxon>Ustilaginaceae</taxon>
        <taxon>Pseudozyma</taxon>
    </lineage>
</organism>
<dbReference type="eggNOG" id="ENOG502R23Q">
    <property type="taxonomic scope" value="Eukaryota"/>
</dbReference>